<dbReference type="EMBL" id="BQKI01000085">
    <property type="protein sequence ID" value="GJN34414.1"/>
    <property type="molecule type" value="Genomic_DNA"/>
</dbReference>
<protein>
    <submittedName>
        <fullName evidence="2">Uncharacterized protein</fullName>
    </submittedName>
</protein>
<reference evidence="2" key="1">
    <citation type="journal article" date="2018" name="DNA Res.">
        <title>Multiple hybrid de novo genome assembly of finger millet, an orphan allotetraploid crop.</title>
        <authorList>
            <person name="Hatakeyama M."/>
            <person name="Aluri S."/>
            <person name="Balachadran M.T."/>
            <person name="Sivarajan S.R."/>
            <person name="Patrignani A."/>
            <person name="Gruter S."/>
            <person name="Poveda L."/>
            <person name="Shimizu-Inatsugi R."/>
            <person name="Baeten J."/>
            <person name="Francoijs K.J."/>
            <person name="Nataraja K.N."/>
            <person name="Reddy Y.A.N."/>
            <person name="Phadnis S."/>
            <person name="Ravikumar R.L."/>
            <person name="Schlapbach R."/>
            <person name="Sreeman S.M."/>
            <person name="Shimizu K.K."/>
        </authorList>
    </citation>
    <scope>NUCLEOTIDE SEQUENCE</scope>
</reference>
<dbReference type="Proteomes" id="UP001054889">
    <property type="component" value="Unassembled WGS sequence"/>
</dbReference>
<evidence type="ECO:0000313" key="2">
    <source>
        <dbReference type="EMBL" id="GJN34414.1"/>
    </source>
</evidence>
<organism evidence="2 3">
    <name type="scientific">Eleusine coracana subsp. coracana</name>
    <dbReference type="NCBI Taxonomy" id="191504"/>
    <lineage>
        <taxon>Eukaryota</taxon>
        <taxon>Viridiplantae</taxon>
        <taxon>Streptophyta</taxon>
        <taxon>Embryophyta</taxon>
        <taxon>Tracheophyta</taxon>
        <taxon>Spermatophyta</taxon>
        <taxon>Magnoliopsida</taxon>
        <taxon>Liliopsida</taxon>
        <taxon>Poales</taxon>
        <taxon>Poaceae</taxon>
        <taxon>PACMAD clade</taxon>
        <taxon>Chloridoideae</taxon>
        <taxon>Cynodonteae</taxon>
        <taxon>Eleusininae</taxon>
        <taxon>Eleusine</taxon>
    </lineage>
</organism>
<feature type="region of interest" description="Disordered" evidence="1">
    <location>
        <begin position="1"/>
        <end position="40"/>
    </location>
</feature>
<keyword evidence="3" id="KW-1185">Reference proteome</keyword>
<comment type="caution">
    <text evidence="2">The sequence shown here is derived from an EMBL/GenBank/DDBJ whole genome shotgun (WGS) entry which is preliminary data.</text>
</comment>
<evidence type="ECO:0000313" key="3">
    <source>
        <dbReference type="Proteomes" id="UP001054889"/>
    </source>
</evidence>
<evidence type="ECO:0000256" key="1">
    <source>
        <dbReference type="SAM" id="MobiDB-lite"/>
    </source>
</evidence>
<sequence length="119" mass="13078">MEQGERLGVQQQGPRRLGEGRRRVTPQREGNHRDDAASVAVPSVKGGPLVVVVVFVFSTKAPATNELSSLLLSLLPSLACHNQSLQLIESRKEEQHLPVFSSTLPDQAKRFFPLVSTDH</sequence>
<proteinExistence type="predicted"/>
<name>A0AAV5FHY3_ELECO</name>
<reference evidence="2" key="2">
    <citation type="submission" date="2021-12" db="EMBL/GenBank/DDBJ databases">
        <title>Resequencing data analysis of finger millet.</title>
        <authorList>
            <person name="Hatakeyama M."/>
            <person name="Aluri S."/>
            <person name="Balachadran M.T."/>
            <person name="Sivarajan S.R."/>
            <person name="Poveda L."/>
            <person name="Shimizu-Inatsugi R."/>
            <person name="Schlapbach R."/>
            <person name="Sreeman S.M."/>
            <person name="Shimizu K.K."/>
        </authorList>
    </citation>
    <scope>NUCLEOTIDE SEQUENCE</scope>
</reference>
<gene>
    <name evidence="2" type="primary">gb23070</name>
    <name evidence="2" type="ORF">PR202_gb23070</name>
</gene>
<accession>A0AAV5FHY3</accession>
<dbReference type="AlphaFoldDB" id="A0AAV5FHY3"/>